<reference evidence="1 2" key="1">
    <citation type="journal article" date="2023" name="Int. J. Syst. Evol. Microbiol.">
        <title>Lactiplantibacillus brownii sp. nov., a novel psychrotolerant species isolated from sauerkraut.</title>
        <authorList>
            <person name="Heng Y.C."/>
            <person name="Silvaraju S."/>
            <person name="Lee J.K.Y."/>
            <person name="Kittelmann S."/>
        </authorList>
    </citation>
    <scope>NUCLEOTIDE SEQUENCE [LARGE SCALE GENOMIC DNA]</scope>
    <source>
        <strain evidence="1 2">WILCCON 0030</strain>
    </source>
</reference>
<sequence>MLTKYQIGDLVNAKIGKATLVGVIVYKDTKHERYLVRVNGTQQLYYTETELTPYLKH</sequence>
<organism evidence="1 2">
    <name type="scientific">Lactiplantibacillus brownii</name>
    <dbReference type="NCBI Taxonomy" id="3069269"/>
    <lineage>
        <taxon>Bacteria</taxon>
        <taxon>Bacillati</taxon>
        <taxon>Bacillota</taxon>
        <taxon>Bacilli</taxon>
        <taxon>Lactobacillales</taxon>
        <taxon>Lactobacillaceae</taxon>
        <taxon>Lactiplantibacillus</taxon>
    </lineage>
</organism>
<keyword evidence="2" id="KW-1185">Reference proteome</keyword>
<accession>A0ABU1A7X8</accession>
<comment type="caution">
    <text evidence="1">The sequence shown here is derived from an EMBL/GenBank/DDBJ whole genome shotgun (WGS) entry which is preliminary data.</text>
</comment>
<dbReference type="EMBL" id="JAVCWF010000001">
    <property type="protein sequence ID" value="MDQ7937034.1"/>
    <property type="molecule type" value="Genomic_DNA"/>
</dbReference>
<evidence type="ECO:0000313" key="1">
    <source>
        <dbReference type="EMBL" id="MDQ7937034.1"/>
    </source>
</evidence>
<gene>
    <name evidence="1" type="ORF">RA086_05260</name>
</gene>
<evidence type="ECO:0008006" key="3">
    <source>
        <dbReference type="Google" id="ProtNLM"/>
    </source>
</evidence>
<evidence type="ECO:0000313" key="2">
    <source>
        <dbReference type="Proteomes" id="UP001227831"/>
    </source>
</evidence>
<dbReference type="Proteomes" id="UP001227831">
    <property type="component" value="Unassembled WGS sequence"/>
</dbReference>
<proteinExistence type="predicted"/>
<name>A0ABU1A7X8_9LACO</name>
<dbReference type="RefSeq" id="WP_308702811.1">
    <property type="nucleotide sequence ID" value="NZ_AP027463.1"/>
</dbReference>
<protein>
    <recommendedName>
        <fullName evidence="3">DUF2187 domain-containing protein</fullName>
    </recommendedName>
</protein>